<evidence type="ECO:0000313" key="8">
    <source>
        <dbReference type="Proteomes" id="UP000736335"/>
    </source>
</evidence>
<dbReference type="InterPro" id="IPR047173">
    <property type="entry name" value="STRAD_A/B-like"/>
</dbReference>
<dbReference type="Gene3D" id="1.10.510.10">
    <property type="entry name" value="Transferase(Phosphotransferase) domain 1"/>
    <property type="match status" value="1"/>
</dbReference>
<dbReference type="PANTHER" id="PTHR48014:SF21">
    <property type="entry name" value="SERINE_THREONINE-PROTEIN KINASE FRAY2"/>
    <property type="match status" value="1"/>
</dbReference>
<feature type="compositionally biased region" description="Basic residues" evidence="5">
    <location>
        <begin position="208"/>
        <end position="223"/>
    </location>
</feature>
<dbReference type="GO" id="GO:0004672">
    <property type="term" value="F:protein kinase activity"/>
    <property type="evidence" value="ECO:0007669"/>
    <property type="project" value="InterPro"/>
</dbReference>
<evidence type="ECO:0000313" key="7">
    <source>
        <dbReference type="EMBL" id="KAF9786142.1"/>
    </source>
</evidence>
<keyword evidence="8" id="KW-1185">Reference proteome</keyword>
<dbReference type="InterPro" id="IPR017441">
    <property type="entry name" value="Protein_kinase_ATP_BS"/>
</dbReference>
<proteinExistence type="inferred from homology"/>
<reference evidence="7" key="1">
    <citation type="journal article" date="2020" name="Nat. Commun.">
        <title>Large-scale genome sequencing of mycorrhizal fungi provides insights into the early evolution of symbiotic traits.</title>
        <authorList>
            <person name="Miyauchi S."/>
            <person name="Kiss E."/>
            <person name="Kuo A."/>
            <person name="Drula E."/>
            <person name="Kohler A."/>
            <person name="Sanchez-Garcia M."/>
            <person name="Morin E."/>
            <person name="Andreopoulos B."/>
            <person name="Barry K.W."/>
            <person name="Bonito G."/>
            <person name="Buee M."/>
            <person name="Carver A."/>
            <person name="Chen C."/>
            <person name="Cichocki N."/>
            <person name="Clum A."/>
            <person name="Culley D."/>
            <person name="Crous P.W."/>
            <person name="Fauchery L."/>
            <person name="Girlanda M."/>
            <person name="Hayes R.D."/>
            <person name="Keri Z."/>
            <person name="LaButti K."/>
            <person name="Lipzen A."/>
            <person name="Lombard V."/>
            <person name="Magnuson J."/>
            <person name="Maillard F."/>
            <person name="Murat C."/>
            <person name="Nolan M."/>
            <person name="Ohm R.A."/>
            <person name="Pangilinan J."/>
            <person name="Pereira M.F."/>
            <person name="Perotto S."/>
            <person name="Peter M."/>
            <person name="Pfister S."/>
            <person name="Riley R."/>
            <person name="Sitrit Y."/>
            <person name="Stielow J.B."/>
            <person name="Szollosi G."/>
            <person name="Zifcakova L."/>
            <person name="Stursova M."/>
            <person name="Spatafora J.W."/>
            <person name="Tedersoo L."/>
            <person name="Vaario L.M."/>
            <person name="Yamada A."/>
            <person name="Yan M."/>
            <person name="Wang P."/>
            <person name="Xu J."/>
            <person name="Bruns T."/>
            <person name="Baldrian P."/>
            <person name="Vilgalys R."/>
            <person name="Dunand C."/>
            <person name="Henrissat B."/>
            <person name="Grigoriev I.V."/>
            <person name="Hibbett D."/>
            <person name="Nagy L.G."/>
            <person name="Martin F.M."/>
        </authorList>
    </citation>
    <scope>NUCLEOTIDE SEQUENCE</scope>
    <source>
        <strain evidence="7">UH-Tt-Lm1</strain>
    </source>
</reference>
<dbReference type="GO" id="GO:0005524">
    <property type="term" value="F:ATP binding"/>
    <property type="evidence" value="ECO:0007669"/>
    <property type="project" value="UniProtKB-UniRule"/>
</dbReference>
<dbReference type="OrthoDB" id="248923at2759"/>
<dbReference type="PROSITE" id="PS00108">
    <property type="entry name" value="PROTEIN_KINASE_ST"/>
    <property type="match status" value="1"/>
</dbReference>
<keyword evidence="7" id="KW-0808">Transferase</keyword>
<dbReference type="EMBL" id="WIUZ02000006">
    <property type="protein sequence ID" value="KAF9786142.1"/>
    <property type="molecule type" value="Genomic_DNA"/>
</dbReference>
<name>A0A9P6L709_9AGAM</name>
<evidence type="ECO:0000256" key="2">
    <source>
        <dbReference type="ARBA" id="ARBA00022741"/>
    </source>
</evidence>
<keyword evidence="7" id="KW-0418">Kinase</keyword>
<evidence type="ECO:0000256" key="4">
    <source>
        <dbReference type="PROSITE-ProRule" id="PRU10141"/>
    </source>
</evidence>
<evidence type="ECO:0000259" key="6">
    <source>
        <dbReference type="PROSITE" id="PS50011"/>
    </source>
</evidence>
<feature type="compositionally biased region" description="Low complexity" evidence="5">
    <location>
        <begin position="380"/>
        <end position="393"/>
    </location>
</feature>
<gene>
    <name evidence="7" type="ORF">BJ322DRAFT_771179</name>
</gene>
<accession>A0A9P6L709</accession>
<evidence type="ECO:0000256" key="3">
    <source>
        <dbReference type="ARBA" id="ARBA00022840"/>
    </source>
</evidence>
<keyword evidence="2 4" id="KW-0547">Nucleotide-binding</keyword>
<dbReference type="PROSITE" id="PS50011">
    <property type="entry name" value="PROTEIN_KINASE_DOM"/>
    <property type="match status" value="1"/>
</dbReference>
<comment type="similarity">
    <text evidence="1">Belongs to the protein kinase superfamily. STE Ser/Thr protein kinase family. STE20 subfamily.</text>
</comment>
<dbReference type="Pfam" id="PF00069">
    <property type="entry name" value="Pkinase"/>
    <property type="match status" value="2"/>
</dbReference>
<feature type="binding site" evidence="4">
    <location>
        <position position="60"/>
    </location>
    <ligand>
        <name>ATP</name>
        <dbReference type="ChEBI" id="CHEBI:30616"/>
    </ligand>
</feature>
<feature type="compositionally biased region" description="Polar residues" evidence="5">
    <location>
        <begin position="444"/>
        <end position="456"/>
    </location>
</feature>
<dbReference type="InterPro" id="IPR011009">
    <property type="entry name" value="Kinase-like_dom_sf"/>
</dbReference>
<dbReference type="SUPFAM" id="SSF56112">
    <property type="entry name" value="Protein kinase-like (PK-like)"/>
    <property type="match status" value="1"/>
</dbReference>
<evidence type="ECO:0000256" key="1">
    <source>
        <dbReference type="ARBA" id="ARBA00008874"/>
    </source>
</evidence>
<dbReference type="Proteomes" id="UP000736335">
    <property type="component" value="Unassembled WGS sequence"/>
</dbReference>
<dbReference type="AlphaFoldDB" id="A0A9P6L709"/>
<dbReference type="InterPro" id="IPR000719">
    <property type="entry name" value="Prot_kinase_dom"/>
</dbReference>
<comment type="caution">
    <text evidence="7">The sequence shown here is derived from an EMBL/GenBank/DDBJ whole genome shotgun (WGS) entry which is preliminary data.</text>
</comment>
<dbReference type="GO" id="GO:0006611">
    <property type="term" value="P:protein export from nucleus"/>
    <property type="evidence" value="ECO:0007669"/>
    <property type="project" value="TreeGrafter"/>
</dbReference>
<dbReference type="GO" id="GO:0043539">
    <property type="term" value="F:protein serine/threonine kinase activator activity"/>
    <property type="evidence" value="ECO:0007669"/>
    <property type="project" value="InterPro"/>
</dbReference>
<feature type="region of interest" description="Disordered" evidence="5">
    <location>
        <begin position="380"/>
        <end position="533"/>
    </location>
</feature>
<keyword evidence="3 4" id="KW-0067">ATP-binding</keyword>
<feature type="compositionally biased region" description="Low complexity" evidence="5">
    <location>
        <begin position="486"/>
        <end position="497"/>
    </location>
</feature>
<dbReference type="GO" id="GO:1902554">
    <property type="term" value="C:serine/threonine protein kinase complex"/>
    <property type="evidence" value="ECO:0007669"/>
    <property type="project" value="TreeGrafter"/>
</dbReference>
<dbReference type="PROSITE" id="PS00107">
    <property type="entry name" value="PROTEIN_KINASE_ATP"/>
    <property type="match status" value="1"/>
</dbReference>
<feature type="region of interest" description="Disordered" evidence="5">
    <location>
        <begin position="182"/>
        <end position="223"/>
    </location>
</feature>
<reference evidence="7" key="2">
    <citation type="submission" date="2020-11" db="EMBL/GenBank/DDBJ databases">
        <authorList>
            <consortium name="DOE Joint Genome Institute"/>
            <person name="Kuo A."/>
            <person name="Miyauchi S."/>
            <person name="Kiss E."/>
            <person name="Drula E."/>
            <person name="Kohler A."/>
            <person name="Sanchez-Garcia M."/>
            <person name="Andreopoulos B."/>
            <person name="Barry K.W."/>
            <person name="Bonito G."/>
            <person name="Buee M."/>
            <person name="Carver A."/>
            <person name="Chen C."/>
            <person name="Cichocki N."/>
            <person name="Clum A."/>
            <person name="Culley D."/>
            <person name="Crous P.W."/>
            <person name="Fauchery L."/>
            <person name="Girlanda M."/>
            <person name="Hayes R."/>
            <person name="Keri Z."/>
            <person name="Labutti K."/>
            <person name="Lipzen A."/>
            <person name="Lombard V."/>
            <person name="Magnuson J."/>
            <person name="Maillard F."/>
            <person name="Morin E."/>
            <person name="Murat C."/>
            <person name="Nolan M."/>
            <person name="Ohm R."/>
            <person name="Pangilinan J."/>
            <person name="Pereira M."/>
            <person name="Perotto S."/>
            <person name="Peter M."/>
            <person name="Riley R."/>
            <person name="Sitrit Y."/>
            <person name="Stielow B."/>
            <person name="Szollosi G."/>
            <person name="Zifcakova L."/>
            <person name="Stursova M."/>
            <person name="Spatafora J.W."/>
            <person name="Tedersoo L."/>
            <person name="Vaario L.-M."/>
            <person name="Yamada A."/>
            <person name="Yan M."/>
            <person name="Wang P."/>
            <person name="Xu J."/>
            <person name="Bruns T."/>
            <person name="Baldrian P."/>
            <person name="Vilgalys R."/>
            <person name="Henrissat B."/>
            <person name="Grigoriev I.V."/>
            <person name="Hibbett D."/>
            <person name="Nagy L.G."/>
            <person name="Martin F.M."/>
        </authorList>
    </citation>
    <scope>NUCLEOTIDE SEQUENCE</scope>
    <source>
        <strain evidence="7">UH-Tt-Lm1</strain>
    </source>
</reference>
<evidence type="ECO:0000256" key="5">
    <source>
        <dbReference type="SAM" id="MobiDB-lite"/>
    </source>
</evidence>
<sequence length="555" mass="60727">MSTELPNKLIGAVEDEWQLFSNNAKDYTLGATIGFGASSIVYSATYKPRGAGRPTPVALKVLDLDRLPQQALRLLQRETQLMSLSKHPHVLRVRGTWMDGHKLYIALRLMNAGSAADVMYYGWVGGMEEEVVKCILKQALEGINYLHINGLMHRDIKAANLLIDDDGTVLLGDLGVATFLCDPEDPRPQSSGSDQRRVASFDQPPKLHLPHPHAHSLPRPRLGKRKSFVGTPCWMAPEVIQGHKYDAKADIWSFGITALELAQGRPPRSRESPRSVLLKTVQDPSPTLDRTGGSYKYSKAFQEMVDQCLAKDPAKRPSAAELLSSPFFRTAKKKSHLVGAVLKSLPPLAHRQERRKRASSTFHNTMDSWDFTNTLSLSVKRPSSTSRSSSPLPDEVPHTADPVFELDEDRGTDKDQPQDDSEESSTGPSTPGPTTPVLAGLSSPPKNEVTNQNLSISPEDGRKPDLCYNPRLSTSTPIPTRVNHVRSASRSAPGSPSDLNDVPATVPDKSSQGSKLWNKLTRGSTRGRRLSAVSDKTGTLVRVMSAGFSGKSSRV</sequence>
<dbReference type="PANTHER" id="PTHR48014">
    <property type="entry name" value="SERINE/THREONINE-PROTEIN KINASE FRAY2"/>
    <property type="match status" value="1"/>
</dbReference>
<dbReference type="SMART" id="SM00220">
    <property type="entry name" value="S_TKc"/>
    <property type="match status" value="1"/>
</dbReference>
<protein>
    <submittedName>
        <fullName evidence="7">Kinase-like protein</fullName>
    </submittedName>
</protein>
<dbReference type="InterPro" id="IPR008271">
    <property type="entry name" value="Ser/Thr_kinase_AS"/>
</dbReference>
<organism evidence="7 8">
    <name type="scientific">Thelephora terrestris</name>
    <dbReference type="NCBI Taxonomy" id="56493"/>
    <lineage>
        <taxon>Eukaryota</taxon>
        <taxon>Fungi</taxon>
        <taxon>Dikarya</taxon>
        <taxon>Basidiomycota</taxon>
        <taxon>Agaricomycotina</taxon>
        <taxon>Agaricomycetes</taxon>
        <taxon>Thelephorales</taxon>
        <taxon>Thelephoraceae</taxon>
        <taxon>Thelephora</taxon>
    </lineage>
</organism>
<feature type="domain" description="Protein kinase" evidence="6">
    <location>
        <begin position="27"/>
        <end position="328"/>
    </location>
</feature>
<dbReference type="Gene3D" id="3.30.200.20">
    <property type="entry name" value="Phosphorylase Kinase, domain 1"/>
    <property type="match status" value="1"/>
</dbReference>